<feature type="transmembrane region" description="Helical" evidence="7">
    <location>
        <begin position="271"/>
        <end position="290"/>
    </location>
</feature>
<proteinExistence type="predicted"/>
<dbReference type="InterPro" id="IPR020846">
    <property type="entry name" value="MFS_dom"/>
</dbReference>
<evidence type="ECO:0000256" key="5">
    <source>
        <dbReference type="ARBA" id="ARBA00022989"/>
    </source>
</evidence>
<comment type="caution">
    <text evidence="9">The sequence shown here is derived from an EMBL/GenBank/DDBJ whole genome shotgun (WGS) entry which is preliminary data.</text>
</comment>
<dbReference type="InterPro" id="IPR050171">
    <property type="entry name" value="MFS_Transporters"/>
</dbReference>
<feature type="transmembrane region" description="Helical" evidence="7">
    <location>
        <begin position="12"/>
        <end position="36"/>
    </location>
</feature>
<feature type="transmembrane region" description="Helical" evidence="7">
    <location>
        <begin position="42"/>
        <end position="61"/>
    </location>
</feature>
<dbReference type="EMBL" id="JASKHM010000006">
    <property type="protein sequence ID" value="MEQ4483228.1"/>
    <property type="molecule type" value="Genomic_DNA"/>
</dbReference>
<evidence type="ECO:0000256" key="2">
    <source>
        <dbReference type="ARBA" id="ARBA00022448"/>
    </source>
</evidence>
<evidence type="ECO:0000256" key="1">
    <source>
        <dbReference type="ARBA" id="ARBA00004651"/>
    </source>
</evidence>
<evidence type="ECO:0000256" key="7">
    <source>
        <dbReference type="SAM" id="Phobius"/>
    </source>
</evidence>
<dbReference type="InterPro" id="IPR001958">
    <property type="entry name" value="Tet-R_TetA/multi-R_MdtG-like"/>
</dbReference>
<evidence type="ECO:0000256" key="4">
    <source>
        <dbReference type="ARBA" id="ARBA00022692"/>
    </source>
</evidence>
<feature type="transmembrane region" description="Helical" evidence="7">
    <location>
        <begin position="208"/>
        <end position="228"/>
    </location>
</feature>
<keyword evidence="5 7" id="KW-1133">Transmembrane helix</keyword>
<evidence type="ECO:0000259" key="8">
    <source>
        <dbReference type="PROSITE" id="PS50850"/>
    </source>
</evidence>
<evidence type="ECO:0000313" key="10">
    <source>
        <dbReference type="Proteomes" id="UP001493487"/>
    </source>
</evidence>
<dbReference type="Gene3D" id="1.20.1250.20">
    <property type="entry name" value="MFS general substrate transporter like domains"/>
    <property type="match status" value="2"/>
</dbReference>
<keyword evidence="2" id="KW-0813">Transport</keyword>
<evidence type="ECO:0000313" key="9">
    <source>
        <dbReference type="EMBL" id="MEQ4483228.1"/>
    </source>
</evidence>
<protein>
    <submittedName>
        <fullName evidence="9">MFS transporter</fullName>
    </submittedName>
</protein>
<evidence type="ECO:0000256" key="3">
    <source>
        <dbReference type="ARBA" id="ARBA00022475"/>
    </source>
</evidence>
<reference evidence="9 10" key="1">
    <citation type="journal article" date="2023" name="Genome Announc.">
        <title>Pan-Genome Analyses of the Genus Cohnella and Proposal of the Novel Species Cohnella silvisoli sp. nov., Isolated from Forest Soil.</title>
        <authorList>
            <person name="Wang C."/>
            <person name="Mao L."/>
            <person name="Bao G."/>
            <person name="Zhu H."/>
        </authorList>
    </citation>
    <scope>NUCLEOTIDE SEQUENCE [LARGE SCALE GENOMIC DNA]</scope>
    <source>
        <strain evidence="9 10">NL03-T5-1</strain>
    </source>
</reference>
<keyword evidence="4 7" id="KW-0812">Transmembrane</keyword>
<keyword evidence="10" id="KW-1185">Reference proteome</keyword>
<feature type="transmembrane region" description="Helical" evidence="7">
    <location>
        <begin position="132"/>
        <end position="153"/>
    </location>
</feature>
<dbReference type="SUPFAM" id="SSF103473">
    <property type="entry name" value="MFS general substrate transporter"/>
    <property type="match status" value="1"/>
</dbReference>
<dbReference type="Proteomes" id="UP001493487">
    <property type="component" value="Unassembled WGS sequence"/>
</dbReference>
<feature type="transmembrane region" description="Helical" evidence="7">
    <location>
        <begin position="98"/>
        <end position="120"/>
    </location>
</feature>
<accession>A0ABV1KT55</accession>
<keyword evidence="3" id="KW-1003">Cell membrane</keyword>
<gene>
    <name evidence="9" type="ORF">QJS35_12580</name>
</gene>
<dbReference type="InterPro" id="IPR036259">
    <property type="entry name" value="MFS_trans_sf"/>
</dbReference>
<dbReference type="PRINTS" id="PR01035">
    <property type="entry name" value="TCRTETA"/>
</dbReference>
<feature type="transmembrane region" description="Helical" evidence="7">
    <location>
        <begin position="73"/>
        <end position="92"/>
    </location>
</feature>
<dbReference type="InterPro" id="IPR011701">
    <property type="entry name" value="MFS"/>
</dbReference>
<dbReference type="Pfam" id="PF07690">
    <property type="entry name" value="MFS_1"/>
    <property type="match status" value="2"/>
</dbReference>
<sequence length="397" mass="42830">MRSRSGSDPFRKLCFQLFGIEWVRGAIMVVLMPSFAISRHGISLSVVGLAVSLHYLTDALIKSLVGYWLDRYPRLVLHAGYALATAGLGLMASANNEWLLIAAACLLGMGLSPVWLICLGRVEEKNRAAQMGVLYVYWLAGLGSGPILIGYAMDLGNRIAFLIVLAFIVSGWALALTTSIPKRSYSLGNIPLKEQLASLVEKMKKARFLLPGMLLQTTAAGILVPVLSTFSTEHLALTHSQFSIVMMAGGASAVIALIPMGKLFDAFEGKWFLVIGFSVFAGALYALSYVETFASVAVISIVMGCAYATLLPAWNAMMARYVPEDSKGMGWGILSSVEGMGVVIGPLIGSWLAGGHRLTLPFLVSSGLFALIGLIYLITPIGFYDKERQTVEVEVRY</sequence>
<feature type="domain" description="Major facilitator superfamily (MFS) profile" evidence="8">
    <location>
        <begin position="159"/>
        <end position="397"/>
    </location>
</feature>
<feature type="transmembrane region" description="Helical" evidence="7">
    <location>
        <begin position="159"/>
        <end position="177"/>
    </location>
</feature>
<name>A0ABV1KT55_9BACL</name>
<keyword evidence="6 7" id="KW-0472">Membrane</keyword>
<feature type="transmembrane region" description="Helical" evidence="7">
    <location>
        <begin position="329"/>
        <end position="352"/>
    </location>
</feature>
<dbReference type="RefSeq" id="WP_232184363.1">
    <property type="nucleotide sequence ID" value="NZ_JAIOAP010000002.1"/>
</dbReference>
<evidence type="ECO:0000256" key="6">
    <source>
        <dbReference type="ARBA" id="ARBA00023136"/>
    </source>
</evidence>
<dbReference type="PANTHER" id="PTHR23517">
    <property type="entry name" value="RESISTANCE PROTEIN MDTM, PUTATIVE-RELATED-RELATED"/>
    <property type="match status" value="1"/>
</dbReference>
<feature type="transmembrane region" description="Helical" evidence="7">
    <location>
        <begin position="296"/>
        <end position="317"/>
    </location>
</feature>
<comment type="subcellular location">
    <subcellularLocation>
        <location evidence="1">Cell membrane</location>
        <topology evidence="1">Multi-pass membrane protein</topology>
    </subcellularLocation>
</comment>
<feature type="transmembrane region" description="Helical" evidence="7">
    <location>
        <begin position="240"/>
        <end position="259"/>
    </location>
</feature>
<dbReference type="PROSITE" id="PS50850">
    <property type="entry name" value="MFS"/>
    <property type="match status" value="1"/>
</dbReference>
<dbReference type="CDD" id="cd17325">
    <property type="entry name" value="MFS_MdtG_SLC18_like"/>
    <property type="match status" value="1"/>
</dbReference>
<organism evidence="9 10">
    <name type="scientific">Cohnella silvisoli</name>
    <dbReference type="NCBI Taxonomy" id="2873699"/>
    <lineage>
        <taxon>Bacteria</taxon>
        <taxon>Bacillati</taxon>
        <taxon>Bacillota</taxon>
        <taxon>Bacilli</taxon>
        <taxon>Bacillales</taxon>
        <taxon>Paenibacillaceae</taxon>
        <taxon>Cohnella</taxon>
    </lineage>
</organism>
<feature type="transmembrane region" description="Helical" evidence="7">
    <location>
        <begin position="358"/>
        <end position="378"/>
    </location>
</feature>